<reference evidence="8" key="1">
    <citation type="submission" date="2017-02" db="EMBL/GenBank/DDBJ databases">
        <title>Pseudomonas floridae sp. nov., a novel pathogenic bacterial species isolated from tomato.</title>
        <authorList>
            <person name="Timilsina S."/>
            <person name="Vallad G.E."/>
            <person name="Jones J.B."/>
        </authorList>
    </citation>
    <scope>NUCLEOTIDE SEQUENCE [LARGE SCALE GENOMIC DNA]</scope>
    <source>
        <strain evidence="8">GEV388</strain>
    </source>
</reference>
<name>A0A1X0MZ61_9PSED</name>
<dbReference type="PANTHER" id="PTHR43779:SF3">
    <property type="entry name" value="(3R)-3-[(CARBOXYMETHYL)AMINO]FATTY ACID OXYGENASE_DECARBOXYLASE"/>
    <property type="match status" value="1"/>
</dbReference>
<comment type="similarity">
    <text evidence="1">Belongs to the TfdA dioxygenase family.</text>
</comment>
<evidence type="ECO:0000256" key="3">
    <source>
        <dbReference type="ARBA" id="ARBA00022964"/>
    </source>
</evidence>
<dbReference type="InterPro" id="IPR003819">
    <property type="entry name" value="TauD/TfdA-like"/>
</dbReference>
<dbReference type="InterPro" id="IPR042098">
    <property type="entry name" value="TauD-like_sf"/>
</dbReference>
<organism evidence="7 8">
    <name type="scientific">Pseudomonas floridensis</name>
    <dbReference type="NCBI Taxonomy" id="1958950"/>
    <lineage>
        <taxon>Bacteria</taxon>
        <taxon>Pseudomonadati</taxon>
        <taxon>Pseudomonadota</taxon>
        <taxon>Gammaproteobacteria</taxon>
        <taxon>Pseudomonadales</taxon>
        <taxon>Pseudomonadaceae</taxon>
        <taxon>Pseudomonas</taxon>
    </lineage>
</organism>
<dbReference type="Gene3D" id="3.60.130.10">
    <property type="entry name" value="Clavaminate synthase-like"/>
    <property type="match status" value="1"/>
</dbReference>
<evidence type="ECO:0000256" key="4">
    <source>
        <dbReference type="ARBA" id="ARBA00023002"/>
    </source>
</evidence>
<feature type="domain" description="TauD/TfdA-like" evidence="6">
    <location>
        <begin position="12"/>
        <end position="263"/>
    </location>
</feature>
<evidence type="ECO:0000259" key="6">
    <source>
        <dbReference type="Pfam" id="PF02668"/>
    </source>
</evidence>
<evidence type="ECO:0000256" key="1">
    <source>
        <dbReference type="ARBA" id="ARBA00005896"/>
    </source>
</evidence>
<evidence type="ECO:0000313" key="8">
    <source>
        <dbReference type="Proteomes" id="UP000192815"/>
    </source>
</evidence>
<evidence type="ECO:0000256" key="2">
    <source>
        <dbReference type="ARBA" id="ARBA00022723"/>
    </source>
</evidence>
<dbReference type="SUPFAM" id="SSF51197">
    <property type="entry name" value="Clavaminate synthase-like"/>
    <property type="match status" value="1"/>
</dbReference>
<keyword evidence="5" id="KW-0408">Iron</keyword>
<keyword evidence="8" id="KW-1185">Reference proteome</keyword>
<dbReference type="Proteomes" id="UP000192815">
    <property type="component" value="Unassembled WGS sequence"/>
</dbReference>
<dbReference type="GO" id="GO:0016706">
    <property type="term" value="F:2-oxoglutarate-dependent dioxygenase activity"/>
    <property type="evidence" value="ECO:0007669"/>
    <property type="project" value="UniProtKB-ARBA"/>
</dbReference>
<keyword evidence="2" id="KW-0479">Metal-binding</keyword>
<evidence type="ECO:0000256" key="5">
    <source>
        <dbReference type="ARBA" id="ARBA00023004"/>
    </source>
</evidence>
<dbReference type="GO" id="GO:0046872">
    <property type="term" value="F:metal ion binding"/>
    <property type="evidence" value="ECO:0007669"/>
    <property type="project" value="UniProtKB-KW"/>
</dbReference>
<dbReference type="AlphaFoldDB" id="A0A1X0MZ61"/>
<gene>
    <name evidence="7" type="ORF">BZK31_24680</name>
</gene>
<sequence length="291" mass="32946">MGMTQMVPLTLDYREAVNMPDHQLRQAIAEYKVAVIKCRDAALEPYVDLMKRLGKPVHHILENFCLTHYREVLTISNVYEKGAPLGVHDGGAYWHTDMSYKQANTVLTSMLSVKVPDTSGETEFIDCVSGLQRVRSWMKTGECPDFIKELNLDSLQASHRFGNRDALRNADAKSQVLEKTQRDAMEAQVLHPLVIQHPLTGAHALYAAAATSFGITGWPDEFARQVLDTLFDFLLLHAPRYKHHYQRGDIVIWDNLSTLHRGPVIPKSEGGRDARLLYRMNVDFNEGLHHG</sequence>
<dbReference type="PANTHER" id="PTHR43779">
    <property type="entry name" value="DIOXYGENASE RV0097-RELATED"/>
    <property type="match status" value="1"/>
</dbReference>
<comment type="caution">
    <text evidence="7">The sequence shown here is derived from an EMBL/GenBank/DDBJ whole genome shotgun (WGS) entry which is preliminary data.</text>
</comment>
<dbReference type="InterPro" id="IPR051178">
    <property type="entry name" value="TfdA_dioxygenase"/>
</dbReference>
<keyword evidence="3 7" id="KW-0223">Dioxygenase</keyword>
<evidence type="ECO:0000313" key="7">
    <source>
        <dbReference type="EMBL" id="ORC55156.1"/>
    </source>
</evidence>
<keyword evidence="4" id="KW-0560">Oxidoreductase</keyword>
<proteinExistence type="inferred from homology"/>
<dbReference type="Pfam" id="PF02668">
    <property type="entry name" value="TauD"/>
    <property type="match status" value="1"/>
</dbReference>
<protein>
    <submittedName>
        <fullName evidence="7">Taurine catabolism dioxygenase TauD</fullName>
    </submittedName>
</protein>
<dbReference type="STRING" id="1958950.BZK31_24680"/>
<accession>A0A1X0MZ61</accession>
<dbReference type="EMBL" id="MUIO01000115">
    <property type="protein sequence ID" value="ORC55156.1"/>
    <property type="molecule type" value="Genomic_DNA"/>
</dbReference>